<comment type="caution">
    <text evidence="2">The sequence shown here is derived from an EMBL/GenBank/DDBJ whole genome shotgun (WGS) entry which is preliminary data.</text>
</comment>
<reference evidence="3" key="1">
    <citation type="submission" date="2017-03" db="EMBL/GenBank/DDBJ databases">
        <title>Phytopthora megakarya and P. palmivora, two closely related causual agents of cacao black pod achieved similar genome size and gene model numbers by different mechanisms.</title>
        <authorList>
            <person name="Ali S."/>
            <person name="Shao J."/>
            <person name="Larry D.J."/>
            <person name="Kronmiller B."/>
            <person name="Shen D."/>
            <person name="Strem M.D."/>
            <person name="Melnick R.L."/>
            <person name="Guiltinan M.J."/>
            <person name="Tyler B.M."/>
            <person name="Meinhardt L.W."/>
            <person name="Bailey B.A."/>
        </authorList>
    </citation>
    <scope>NUCLEOTIDE SEQUENCE [LARGE SCALE GENOMIC DNA]</scope>
    <source>
        <strain evidence="3">zdho120</strain>
    </source>
</reference>
<evidence type="ECO:0000259" key="1">
    <source>
        <dbReference type="PROSITE" id="PS51886"/>
    </source>
</evidence>
<proteinExistence type="predicted"/>
<evidence type="ECO:0000313" key="2">
    <source>
        <dbReference type="EMBL" id="OWZ21494.1"/>
    </source>
</evidence>
<keyword evidence="3" id="KW-1185">Reference proteome</keyword>
<name>A0A225WUZ0_9STRA</name>
<dbReference type="PANTHER" id="PTHR23354:SF108">
    <property type="entry name" value="RE10231P"/>
    <property type="match status" value="1"/>
</dbReference>
<dbReference type="Pfam" id="PF07534">
    <property type="entry name" value="TLD"/>
    <property type="match status" value="1"/>
</dbReference>
<feature type="domain" description="TLDc" evidence="1">
    <location>
        <begin position="175"/>
        <end position="357"/>
    </location>
</feature>
<dbReference type="InterPro" id="IPR006571">
    <property type="entry name" value="TLDc_dom"/>
</dbReference>
<accession>A0A225WUZ0</accession>
<dbReference type="STRING" id="4795.A0A225WUZ0"/>
<dbReference type="PANTHER" id="PTHR23354">
    <property type="entry name" value="NUCLEOLAR PROTEIN 7/ESTROGEN RECEPTOR COACTIVATOR-RELATED"/>
    <property type="match status" value="1"/>
</dbReference>
<sequence length="416" mass="45539">MGNTGSSGGRESEWKGPFSDEEYECLKETYQETVATAPSEAAAAANLQKWLELPLPVAAEEFSAPSRRLGAAFYQLCLATSEGGESGKPGKLQMVNFAQGEMQCARASSQSISRSLFRLFAADAQANTLTEQEMSQLLFACLVMAEGKVEDVDQVTHVAKALARSAMPPAAGSTQASSDDFVRWIGAQFPLLYTIFMSWMVRKSFNSLTKPSFEAPQLSHKGGILSSLIHRYSGPTLTVIRDTQGAVFGMFCDTEWKESSRYYGGNGCFLFRLAPDINIYRVSASGADENYMYLNSKGFALPRGLGMGGSTDKFRLFLSEDLDENSYTTPKCLSFEPGRLSSSEQFIADTIEVWGCGGAESELSQKAHRQETADLINRARKVDKAQFVGSDFDKEMFLGKTFGHGTDKARIADDEQ</sequence>
<dbReference type="Proteomes" id="UP000198211">
    <property type="component" value="Unassembled WGS sequence"/>
</dbReference>
<dbReference type="AlphaFoldDB" id="A0A225WUZ0"/>
<protein>
    <recommendedName>
        <fullName evidence="1">TLDc domain-containing protein</fullName>
    </recommendedName>
</protein>
<dbReference type="OrthoDB" id="289228at2759"/>
<dbReference type="EMBL" id="NBNE01000218">
    <property type="protein sequence ID" value="OWZ21494.1"/>
    <property type="molecule type" value="Genomic_DNA"/>
</dbReference>
<gene>
    <name evidence="2" type="ORF">PHMEG_0003952</name>
</gene>
<dbReference type="PROSITE" id="PS51886">
    <property type="entry name" value="TLDC"/>
    <property type="match status" value="1"/>
</dbReference>
<evidence type="ECO:0000313" key="3">
    <source>
        <dbReference type="Proteomes" id="UP000198211"/>
    </source>
</evidence>
<dbReference type="SMART" id="SM00584">
    <property type="entry name" value="TLDc"/>
    <property type="match status" value="1"/>
</dbReference>
<organism evidence="2 3">
    <name type="scientific">Phytophthora megakarya</name>
    <dbReference type="NCBI Taxonomy" id="4795"/>
    <lineage>
        <taxon>Eukaryota</taxon>
        <taxon>Sar</taxon>
        <taxon>Stramenopiles</taxon>
        <taxon>Oomycota</taxon>
        <taxon>Peronosporomycetes</taxon>
        <taxon>Peronosporales</taxon>
        <taxon>Peronosporaceae</taxon>
        <taxon>Phytophthora</taxon>
    </lineage>
</organism>